<proteinExistence type="predicted"/>
<evidence type="ECO:0000313" key="1">
    <source>
        <dbReference type="EMBL" id="MBB5738848.1"/>
    </source>
</evidence>
<comment type="caution">
    <text evidence="1">The sequence shown here is derived from an EMBL/GenBank/DDBJ whole genome shotgun (WGS) entry which is preliminary data.</text>
</comment>
<dbReference type="RefSeq" id="WP_183215039.1">
    <property type="nucleotide sequence ID" value="NZ_JACHOQ010000001.1"/>
</dbReference>
<name>A0A7W9C4A6_9CAUL</name>
<dbReference type="EMBL" id="JACHOQ010000001">
    <property type="protein sequence ID" value="MBB5738848.1"/>
    <property type="molecule type" value="Genomic_DNA"/>
</dbReference>
<gene>
    <name evidence="1" type="ORF">GGQ93_000539</name>
</gene>
<accession>A0A7W9C4A6</accession>
<dbReference type="Proteomes" id="UP000527324">
    <property type="component" value="Unassembled WGS sequence"/>
</dbReference>
<organism evidence="1 2">
    <name type="scientific">Brevundimonas aurantiaca</name>
    <dbReference type="NCBI Taxonomy" id="74316"/>
    <lineage>
        <taxon>Bacteria</taxon>
        <taxon>Pseudomonadati</taxon>
        <taxon>Pseudomonadota</taxon>
        <taxon>Alphaproteobacteria</taxon>
        <taxon>Caulobacterales</taxon>
        <taxon>Caulobacteraceae</taxon>
        <taxon>Brevundimonas</taxon>
    </lineage>
</organism>
<keyword evidence="2" id="KW-1185">Reference proteome</keyword>
<dbReference type="AlphaFoldDB" id="A0A7W9C4A6"/>
<protein>
    <submittedName>
        <fullName evidence="1">Uncharacterized protein</fullName>
    </submittedName>
</protein>
<sequence length="208" mass="23838">MSQGIHRKIRSDAVWAEVRKAWEDGETARSVARRYDVGVHALWKRREAEGWARPEPKAGPVEPAEGWGAYVQGRRDAFEARLADARALAECLVEAMKDERLTRAPHWHIPWLYRWRADHLGPEAAARDRERAVEMGYVWAEAFWDEDGALRPLYRLDAEMARLHPQEWRRAVGVPEGVEVGLLLPLREKVGDPRACPEGRSDEGLHQP</sequence>
<reference evidence="1 2" key="1">
    <citation type="submission" date="2020-08" db="EMBL/GenBank/DDBJ databases">
        <title>Genomic Encyclopedia of Type Strains, Phase IV (KMG-IV): sequencing the most valuable type-strain genomes for metagenomic binning, comparative biology and taxonomic classification.</title>
        <authorList>
            <person name="Goeker M."/>
        </authorList>
    </citation>
    <scope>NUCLEOTIDE SEQUENCE [LARGE SCALE GENOMIC DNA]</scope>
    <source>
        <strain evidence="1 2">DSM 4731</strain>
    </source>
</reference>
<evidence type="ECO:0000313" key="2">
    <source>
        <dbReference type="Proteomes" id="UP000527324"/>
    </source>
</evidence>